<feature type="transmembrane region" description="Helical" evidence="1">
    <location>
        <begin position="208"/>
        <end position="226"/>
    </location>
</feature>
<feature type="transmembrane region" description="Helical" evidence="1">
    <location>
        <begin position="69"/>
        <end position="88"/>
    </location>
</feature>
<gene>
    <name evidence="2" type="ORF">P171DRAFT_491351</name>
</gene>
<keyword evidence="3" id="KW-1185">Reference proteome</keyword>
<accession>A0A9P4P7U3</accession>
<comment type="caution">
    <text evidence="2">The sequence shown here is derived from an EMBL/GenBank/DDBJ whole genome shotgun (WGS) entry which is preliminary data.</text>
</comment>
<evidence type="ECO:0000256" key="1">
    <source>
        <dbReference type="SAM" id="Phobius"/>
    </source>
</evidence>
<name>A0A9P4P7U3_9PLEO</name>
<evidence type="ECO:0000313" key="2">
    <source>
        <dbReference type="EMBL" id="KAF2438056.1"/>
    </source>
</evidence>
<reference evidence="2" key="1">
    <citation type="journal article" date="2020" name="Stud. Mycol.">
        <title>101 Dothideomycetes genomes: a test case for predicting lifestyles and emergence of pathogens.</title>
        <authorList>
            <person name="Haridas S."/>
            <person name="Albert R."/>
            <person name="Binder M."/>
            <person name="Bloem J."/>
            <person name="Labutti K."/>
            <person name="Salamov A."/>
            <person name="Andreopoulos B."/>
            <person name="Baker S."/>
            <person name="Barry K."/>
            <person name="Bills G."/>
            <person name="Bluhm B."/>
            <person name="Cannon C."/>
            <person name="Castanera R."/>
            <person name="Culley D."/>
            <person name="Daum C."/>
            <person name="Ezra D."/>
            <person name="Gonzalez J."/>
            <person name="Henrissat B."/>
            <person name="Kuo A."/>
            <person name="Liang C."/>
            <person name="Lipzen A."/>
            <person name="Lutzoni F."/>
            <person name="Magnuson J."/>
            <person name="Mondo S."/>
            <person name="Nolan M."/>
            <person name="Ohm R."/>
            <person name="Pangilinan J."/>
            <person name="Park H.-J."/>
            <person name="Ramirez L."/>
            <person name="Alfaro M."/>
            <person name="Sun H."/>
            <person name="Tritt A."/>
            <person name="Yoshinaga Y."/>
            <person name="Zwiers L.-H."/>
            <person name="Turgeon B."/>
            <person name="Goodwin S."/>
            <person name="Spatafora J."/>
            <person name="Crous P."/>
            <person name="Grigoriev I."/>
        </authorList>
    </citation>
    <scope>NUCLEOTIDE SEQUENCE</scope>
    <source>
        <strain evidence="2">CBS 690.94</strain>
    </source>
</reference>
<feature type="transmembrane region" description="Helical" evidence="1">
    <location>
        <begin position="177"/>
        <end position="196"/>
    </location>
</feature>
<feature type="transmembrane region" description="Helical" evidence="1">
    <location>
        <begin position="136"/>
        <end position="156"/>
    </location>
</feature>
<dbReference type="AlphaFoldDB" id="A0A9P4P7U3"/>
<dbReference type="OrthoDB" id="4582561at2759"/>
<evidence type="ECO:0000313" key="3">
    <source>
        <dbReference type="Proteomes" id="UP000799764"/>
    </source>
</evidence>
<dbReference type="EMBL" id="MU001513">
    <property type="protein sequence ID" value="KAF2438056.1"/>
    <property type="molecule type" value="Genomic_DNA"/>
</dbReference>
<dbReference type="Proteomes" id="UP000799764">
    <property type="component" value="Unassembled WGS sequence"/>
</dbReference>
<keyword evidence="1" id="KW-0812">Transmembrane</keyword>
<keyword evidence="1" id="KW-0472">Membrane</keyword>
<proteinExistence type="predicted"/>
<sequence length="312" mass="34988">MTEGTTLTVGNLLMGSTAGTIIKGYAHYWDESGITAPDLLEVLGWIVETQASANCEDIRSIMNYLGKMIIAYGSEAVLVTLYLIILLISRLSNLNSKWSKNNQAQPATTGILWTLLRRIHEAAHETLRVFLDATSLFSVTMLIAATVTASTTSLTVHKLATDSPSRATIALRFPTKSAVQLSAFVALFSIFPTIALHSSAPSSFGRKFYRKCVWLLMGILTVLMLVRKTRARAKIDDFMQYVYLRLTTQLNSQTLFGQDWIDKELSSHLAFTVLQRIEKFKYALSFITALYSFYYFRNQIDEHAGDTNEDHD</sequence>
<keyword evidence="1" id="KW-1133">Transmembrane helix</keyword>
<protein>
    <submittedName>
        <fullName evidence="2">Uncharacterized protein</fullName>
    </submittedName>
</protein>
<organism evidence="2 3">
    <name type="scientific">Karstenula rhodostoma CBS 690.94</name>
    <dbReference type="NCBI Taxonomy" id="1392251"/>
    <lineage>
        <taxon>Eukaryota</taxon>
        <taxon>Fungi</taxon>
        <taxon>Dikarya</taxon>
        <taxon>Ascomycota</taxon>
        <taxon>Pezizomycotina</taxon>
        <taxon>Dothideomycetes</taxon>
        <taxon>Pleosporomycetidae</taxon>
        <taxon>Pleosporales</taxon>
        <taxon>Massarineae</taxon>
        <taxon>Didymosphaeriaceae</taxon>
        <taxon>Karstenula</taxon>
    </lineage>
</organism>